<reference evidence="9" key="1">
    <citation type="journal article" date="2020" name="Stud. Mycol.">
        <title>101 Dothideomycetes genomes: a test case for predicting lifestyles and emergence of pathogens.</title>
        <authorList>
            <person name="Haridas S."/>
            <person name="Albert R."/>
            <person name="Binder M."/>
            <person name="Bloem J."/>
            <person name="Labutti K."/>
            <person name="Salamov A."/>
            <person name="Andreopoulos B."/>
            <person name="Baker S."/>
            <person name="Barry K."/>
            <person name="Bills G."/>
            <person name="Bluhm B."/>
            <person name="Cannon C."/>
            <person name="Castanera R."/>
            <person name="Culley D."/>
            <person name="Daum C."/>
            <person name="Ezra D."/>
            <person name="Gonzalez J."/>
            <person name="Henrissat B."/>
            <person name="Kuo A."/>
            <person name="Liang C."/>
            <person name="Lipzen A."/>
            <person name="Lutzoni F."/>
            <person name="Magnuson J."/>
            <person name="Mondo S."/>
            <person name="Nolan M."/>
            <person name="Ohm R."/>
            <person name="Pangilinan J."/>
            <person name="Park H.-J."/>
            <person name="Ramirez L."/>
            <person name="Alfaro M."/>
            <person name="Sun H."/>
            <person name="Tritt A."/>
            <person name="Yoshinaga Y."/>
            <person name="Zwiers L.-H."/>
            <person name="Turgeon B."/>
            <person name="Goodwin S."/>
            <person name="Spatafora J."/>
            <person name="Crous P."/>
            <person name="Grigoriev I."/>
        </authorList>
    </citation>
    <scope>NUCLEOTIDE SEQUENCE</scope>
    <source>
        <strain evidence="9">CBS 269.34</strain>
    </source>
</reference>
<sequence>MASVLRPQIDLSMRPANNKEMHLFEPYDDLFDQYVETDLLHFSDNTLEQPSSDDLAGLFEDPSSNGSDFVEASPMPRREARTDEAWHQALRHLEQNPASPALQDYQSSVYPESRGRASASDPEIFSVDELFSPLPESYSRISSSTPTTPTPSVPKGKSRAVASIAQPIARRFANGIRKATRKLSVSPNLPKMMRPSQYRSSSHHDVWAKRIDTTPDVYNLQIHSNGIPVPPPRSAKLSQTQISTSFISNCDDFSLSATVANGFEDSKHDLNDQSNYQLTPLSSPTIDHNSGHRQASFNSTNDHISSSYFGHQLSNEALSALQTPPPSHRLPIAAWGPDTSENFDFNLPASPDFSQSQKPQAWWPSGSAPQPSSAAYHQSRTESSGMGFDSVPASGLGISCDLSGFGEPAASASGYGVPAAQLYTYANPMPPAHAYIATTPSSRSPSSSPPPHRISNRRTSSRHRQHSGPHHRRKSSNSSNSAPRPASVGFVNFTPDDSRKILTGVAPSGSSKTKARREKEAAERRRKLSQAATRAIMDAGGDLAELEREGLLCLAAEE</sequence>
<feature type="region of interest" description="Disordered" evidence="8">
    <location>
        <begin position="267"/>
        <end position="299"/>
    </location>
</feature>
<evidence type="ECO:0000256" key="3">
    <source>
        <dbReference type="ARBA" id="ARBA00022969"/>
    </source>
</evidence>
<feature type="compositionally biased region" description="Basic residues" evidence="8">
    <location>
        <begin position="454"/>
        <end position="475"/>
    </location>
</feature>
<accession>A0A6A6Q8X0</accession>
<feature type="region of interest" description="Disordered" evidence="8">
    <location>
        <begin position="137"/>
        <end position="159"/>
    </location>
</feature>
<gene>
    <name evidence="9" type="ORF">BU16DRAFT_586965</name>
</gene>
<feature type="compositionally biased region" description="Low complexity" evidence="8">
    <location>
        <begin position="476"/>
        <end position="487"/>
    </location>
</feature>
<keyword evidence="7" id="KW-0183">Conidiation</keyword>
<feature type="region of interest" description="Disordered" evidence="8">
    <location>
        <begin position="434"/>
        <end position="528"/>
    </location>
</feature>
<dbReference type="PANTHER" id="PTHR22934">
    <property type="entry name" value="PROTEIN ESC1/WETA-RELATED"/>
    <property type="match status" value="1"/>
</dbReference>
<keyword evidence="3" id="KW-0749">Sporulation</keyword>
<keyword evidence="10" id="KW-1185">Reference proteome</keyword>
<organism evidence="9 10">
    <name type="scientific">Lophium mytilinum</name>
    <dbReference type="NCBI Taxonomy" id="390894"/>
    <lineage>
        <taxon>Eukaryota</taxon>
        <taxon>Fungi</taxon>
        <taxon>Dikarya</taxon>
        <taxon>Ascomycota</taxon>
        <taxon>Pezizomycotina</taxon>
        <taxon>Dothideomycetes</taxon>
        <taxon>Pleosporomycetidae</taxon>
        <taxon>Mytilinidiales</taxon>
        <taxon>Mytilinidiaceae</taxon>
        <taxon>Lophium</taxon>
    </lineage>
</organism>
<evidence type="ECO:0000256" key="6">
    <source>
        <dbReference type="ARBA" id="ARBA00023163"/>
    </source>
</evidence>
<evidence type="ECO:0000256" key="7">
    <source>
        <dbReference type="ARBA" id="ARBA00023321"/>
    </source>
</evidence>
<evidence type="ECO:0000256" key="4">
    <source>
        <dbReference type="ARBA" id="ARBA00023015"/>
    </source>
</evidence>
<dbReference type="GO" id="GO:0048315">
    <property type="term" value="P:conidium formation"/>
    <property type="evidence" value="ECO:0007669"/>
    <property type="project" value="UniProtKB-KW"/>
</dbReference>
<dbReference type="Proteomes" id="UP000799750">
    <property type="component" value="Unassembled WGS sequence"/>
</dbReference>
<keyword evidence="5" id="KW-0010">Activator</keyword>
<evidence type="ECO:0000256" key="8">
    <source>
        <dbReference type="SAM" id="MobiDB-lite"/>
    </source>
</evidence>
<dbReference type="AlphaFoldDB" id="A0A6A6Q8X0"/>
<name>A0A6A6Q8X0_9PEZI</name>
<evidence type="ECO:0000256" key="5">
    <source>
        <dbReference type="ARBA" id="ARBA00023159"/>
    </source>
</evidence>
<comment type="similarity">
    <text evidence="1">Belongs to the wetA family.</text>
</comment>
<evidence type="ECO:0000313" key="9">
    <source>
        <dbReference type="EMBL" id="KAF2488444.1"/>
    </source>
</evidence>
<proteinExistence type="inferred from homology"/>
<dbReference type="OrthoDB" id="2575228at2759"/>
<dbReference type="InterPro" id="IPR040112">
    <property type="entry name" value="WetA"/>
</dbReference>
<evidence type="ECO:0000313" key="10">
    <source>
        <dbReference type="Proteomes" id="UP000799750"/>
    </source>
</evidence>
<dbReference type="PANTHER" id="PTHR22934:SF25">
    <property type="entry name" value="DEVELOPMENTAL REGULATORY PROTEIN WETA"/>
    <property type="match status" value="1"/>
</dbReference>
<evidence type="ECO:0000256" key="1">
    <source>
        <dbReference type="ARBA" id="ARBA00008881"/>
    </source>
</evidence>
<keyword evidence="4" id="KW-0805">Transcription regulation</keyword>
<protein>
    <recommendedName>
        <fullName evidence="2">Developmental regulatory protein wetA</fullName>
    </recommendedName>
</protein>
<evidence type="ECO:0000256" key="2">
    <source>
        <dbReference type="ARBA" id="ARBA00015342"/>
    </source>
</evidence>
<keyword evidence="6" id="KW-0804">Transcription</keyword>
<feature type="compositionally biased region" description="Low complexity" evidence="8">
    <location>
        <begin position="361"/>
        <end position="375"/>
    </location>
</feature>
<dbReference type="EMBL" id="MU004203">
    <property type="protein sequence ID" value="KAF2488444.1"/>
    <property type="molecule type" value="Genomic_DNA"/>
</dbReference>
<feature type="region of interest" description="Disordered" evidence="8">
    <location>
        <begin position="45"/>
        <end position="83"/>
    </location>
</feature>
<feature type="compositionally biased region" description="Polar residues" evidence="8">
    <location>
        <begin position="272"/>
        <end position="299"/>
    </location>
</feature>
<feature type="region of interest" description="Disordered" evidence="8">
    <location>
        <begin position="344"/>
        <end position="388"/>
    </location>
</feature>
<dbReference type="GO" id="GO:0030435">
    <property type="term" value="P:sporulation resulting in formation of a cellular spore"/>
    <property type="evidence" value="ECO:0007669"/>
    <property type="project" value="UniProtKB-KW"/>
</dbReference>